<evidence type="ECO:0000256" key="1">
    <source>
        <dbReference type="SAM" id="MobiDB-lite"/>
    </source>
</evidence>
<feature type="region of interest" description="Disordered" evidence="1">
    <location>
        <begin position="25"/>
        <end position="116"/>
    </location>
</feature>
<evidence type="ECO:0000313" key="2">
    <source>
        <dbReference type="EMBL" id="CCI55433.1"/>
    </source>
</evidence>
<protein>
    <submittedName>
        <fullName evidence="2">PH01B031C15.16 protein</fullName>
    </submittedName>
</protein>
<name>L0P3Y1_PHYED</name>
<sequence>MAIGDRRFKNAITDGFVSRLSLWCNDPTLGHPRGPPRPSGKSIRTSQEVHKGPLGQSTKTSQEVQQDLLEVQENMTREGLGAREHPRACHGQTKGVRGDPWASQVHPRPPEEVVED</sequence>
<organism evidence="2">
    <name type="scientific">Phyllostachys edulis</name>
    <name type="common">Tortoise shell bamboo</name>
    <name type="synonym">Bambusa edulis</name>
    <dbReference type="NCBI Taxonomy" id="38705"/>
    <lineage>
        <taxon>Eukaryota</taxon>
        <taxon>Viridiplantae</taxon>
        <taxon>Streptophyta</taxon>
        <taxon>Embryophyta</taxon>
        <taxon>Tracheophyta</taxon>
        <taxon>Spermatophyta</taxon>
        <taxon>Magnoliopsida</taxon>
        <taxon>Liliopsida</taxon>
        <taxon>Poales</taxon>
        <taxon>Poaceae</taxon>
        <taxon>BOP clade</taxon>
        <taxon>Bambusoideae</taxon>
        <taxon>Arundinarodae</taxon>
        <taxon>Arundinarieae</taxon>
        <taxon>Arundinariinae</taxon>
        <taxon>Phyllostachys</taxon>
    </lineage>
</organism>
<reference evidence="2" key="1">
    <citation type="submission" date="2012-05" db="EMBL/GenBank/DDBJ databases">
        <authorList>
            <person name="Han B."/>
            <person name="Lu Y."/>
            <person name="Feng Q."/>
            <person name="Zhao Q."/>
            <person name="Lu T.T."/>
            <person name="Li Y."/>
            <person name="Liu K.Y."/>
            <person name="Huang X.H."/>
            <person name="Fan D.L."/>
            <person name="Weng Q.J."/>
            <person name="Zhang L."/>
            <person name="Lu Y.Q."/>
            <person name="Guo Y.L."/>
            <person name="Li W.J."/>
            <person name="Zhou C.C."/>
            <person name="Lu H.Y."/>
            <person name="Huang T."/>
            <person name="Zhu C.R."/>
            <person name="Zhao Y."/>
            <person name="Hu T."/>
            <person name="Yao N."/>
        </authorList>
    </citation>
    <scope>NUCLEOTIDE SEQUENCE</scope>
</reference>
<accession>L0P3Y1</accession>
<dbReference type="EMBL" id="FO203444">
    <property type="protein sequence ID" value="CCI55433.1"/>
    <property type="molecule type" value="Genomic_DNA"/>
</dbReference>
<feature type="compositionally biased region" description="Low complexity" evidence="1">
    <location>
        <begin position="62"/>
        <end position="73"/>
    </location>
</feature>
<gene>
    <name evidence="2" type="primary">PH01B031C15.16</name>
</gene>
<proteinExistence type="predicted"/>
<dbReference type="AlphaFoldDB" id="L0P3Y1"/>